<keyword evidence="8" id="KW-0732">Signal</keyword>
<dbReference type="SUPFAM" id="SSF48695">
    <property type="entry name" value="Multiheme cytochromes"/>
    <property type="match status" value="1"/>
</dbReference>
<dbReference type="Gene3D" id="1.10.1130.10">
    <property type="entry name" value="Flavocytochrome C3, Chain A"/>
    <property type="match status" value="1"/>
</dbReference>
<organism evidence="10 11">
    <name type="scientific">Mesosutterella multiformis</name>
    <dbReference type="NCBI Taxonomy" id="2259133"/>
    <lineage>
        <taxon>Bacteria</taxon>
        <taxon>Pseudomonadati</taxon>
        <taxon>Pseudomonadota</taxon>
        <taxon>Betaproteobacteria</taxon>
        <taxon>Burkholderiales</taxon>
        <taxon>Sutterellaceae</taxon>
        <taxon>Mesosutterella</taxon>
    </lineage>
</organism>
<reference evidence="10 11" key="1">
    <citation type="journal article" date="2018" name="Int. J. Syst. Evol. Microbiol.">
        <title>Mesosutterella multiformis gen. nov., sp. nov., a member of the family Sutterellaceae and Sutterella megalosphaeroides sp. nov., isolated from human faeces.</title>
        <authorList>
            <person name="Sakamoto M."/>
            <person name="Ikeyama N."/>
            <person name="Kunihiro T."/>
            <person name="Iino T."/>
            <person name="Yuki M."/>
            <person name="Ohkuma M."/>
        </authorList>
    </citation>
    <scope>NUCLEOTIDE SEQUENCE [LARGE SCALE GENOMIC DNA]</scope>
    <source>
        <strain evidence="10 11">4NBBH2</strain>
    </source>
</reference>
<feature type="domain" description="Tetrahaem cytochrome" evidence="9">
    <location>
        <begin position="31"/>
        <end position="108"/>
    </location>
</feature>
<dbReference type="OrthoDB" id="5465261at2"/>
<proteinExistence type="predicted"/>
<keyword evidence="4" id="KW-0349">Heme</keyword>
<name>A0A388SBY5_9BURK</name>
<keyword evidence="11" id="KW-1185">Reference proteome</keyword>
<evidence type="ECO:0000259" key="9">
    <source>
        <dbReference type="Pfam" id="PF14537"/>
    </source>
</evidence>
<evidence type="ECO:0000256" key="5">
    <source>
        <dbReference type="ARBA" id="ARBA00022723"/>
    </source>
</evidence>
<evidence type="ECO:0000313" key="11">
    <source>
        <dbReference type="Proteomes" id="UP000266091"/>
    </source>
</evidence>
<keyword evidence="3" id="KW-0813">Transport</keyword>
<evidence type="ECO:0000256" key="6">
    <source>
        <dbReference type="ARBA" id="ARBA00022982"/>
    </source>
</evidence>
<feature type="signal peptide" evidence="8">
    <location>
        <begin position="1"/>
        <end position="23"/>
    </location>
</feature>
<evidence type="ECO:0000256" key="3">
    <source>
        <dbReference type="ARBA" id="ARBA00022448"/>
    </source>
</evidence>
<dbReference type="GO" id="GO:0046872">
    <property type="term" value="F:metal ion binding"/>
    <property type="evidence" value="ECO:0007669"/>
    <property type="project" value="UniProtKB-KW"/>
</dbReference>
<comment type="subcellular location">
    <subcellularLocation>
        <location evidence="2">Cell envelope</location>
    </subcellularLocation>
</comment>
<dbReference type="RefSeq" id="WP_116270052.1">
    <property type="nucleotide sequence ID" value="NZ_BGZJ01000001.1"/>
</dbReference>
<comment type="cofactor">
    <cofactor evidence="1">
        <name>heme c</name>
        <dbReference type="ChEBI" id="CHEBI:61717"/>
    </cofactor>
</comment>
<protein>
    <recommendedName>
        <fullName evidence="9">Tetrahaem cytochrome domain-containing protein</fullName>
    </recommendedName>
</protein>
<evidence type="ECO:0000256" key="8">
    <source>
        <dbReference type="SAM" id="SignalP"/>
    </source>
</evidence>
<evidence type="ECO:0000256" key="7">
    <source>
        <dbReference type="ARBA" id="ARBA00023004"/>
    </source>
</evidence>
<evidence type="ECO:0000256" key="2">
    <source>
        <dbReference type="ARBA" id="ARBA00004196"/>
    </source>
</evidence>
<gene>
    <name evidence="10" type="ORF">MESMUL_10900</name>
</gene>
<dbReference type="Pfam" id="PF14537">
    <property type="entry name" value="Cytochrom_c3_2"/>
    <property type="match status" value="1"/>
</dbReference>
<sequence>MKLLKLCALGLMLGVFSLSSAYAADFTADKHIAAGMKCESCHGPDKKIETPDMNQCVKCHDPKKLAEKTKNVKPTNPHDSPHYHQNLECTLCHVGHEKSEIYCNQCHKFNFKMP</sequence>
<evidence type="ECO:0000256" key="1">
    <source>
        <dbReference type="ARBA" id="ARBA00001926"/>
    </source>
</evidence>
<dbReference type="GO" id="GO:0030313">
    <property type="term" value="C:cell envelope"/>
    <property type="evidence" value="ECO:0007669"/>
    <property type="project" value="UniProtKB-SubCell"/>
</dbReference>
<keyword evidence="7" id="KW-0408">Iron</keyword>
<keyword evidence="6" id="KW-0249">Electron transport</keyword>
<accession>A0A388SBY5</accession>
<dbReference type="InterPro" id="IPR012286">
    <property type="entry name" value="Tetrahaem_cytochrome"/>
</dbReference>
<keyword evidence="5" id="KW-0479">Metal-binding</keyword>
<accession>A0A401LH28</accession>
<feature type="chain" id="PRO_5030071240" description="Tetrahaem cytochrome domain-containing protein" evidence="8">
    <location>
        <begin position="24"/>
        <end position="114"/>
    </location>
</feature>
<evidence type="ECO:0000256" key="4">
    <source>
        <dbReference type="ARBA" id="ARBA00022617"/>
    </source>
</evidence>
<evidence type="ECO:0000313" key="10">
    <source>
        <dbReference type="EMBL" id="GBO93736.1"/>
    </source>
</evidence>
<comment type="caution">
    <text evidence="10">The sequence shown here is derived from an EMBL/GenBank/DDBJ whole genome shotgun (WGS) entry which is preliminary data.</text>
</comment>
<dbReference type="AlphaFoldDB" id="A0A388SBY5"/>
<dbReference type="InterPro" id="IPR036280">
    <property type="entry name" value="Multihaem_cyt_sf"/>
</dbReference>
<dbReference type="Proteomes" id="UP000266091">
    <property type="component" value="Unassembled WGS sequence"/>
</dbReference>
<dbReference type="EMBL" id="BGZJ01000001">
    <property type="protein sequence ID" value="GBO93736.1"/>
    <property type="molecule type" value="Genomic_DNA"/>
</dbReference>